<evidence type="ECO:0000256" key="7">
    <source>
        <dbReference type="SAM" id="SignalP"/>
    </source>
</evidence>
<evidence type="ECO:0000256" key="6">
    <source>
        <dbReference type="ARBA" id="ARBA00023157"/>
    </source>
</evidence>
<dbReference type="Proteomes" id="UP001652625">
    <property type="component" value="Chromosome 06"/>
</dbReference>
<dbReference type="GeneID" id="136081855"/>
<dbReference type="InterPro" id="IPR000668">
    <property type="entry name" value="Peptidase_C1A_C"/>
</dbReference>
<evidence type="ECO:0000256" key="2">
    <source>
        <dbReference type="ARBA" id="ARBA00022670"/>
    </source>
</evidence>
<dbReference type="CDD" id="cd02248">
    <property type="entry name" value="Peptidase_C1A"/>
    <property type="match status" value="1"/>
</dbReference>
<gene>
    <name evidence="11" type="primary">LOC136081855</name>
</gene>
<keyword evidence="7" id="KW-0732">Signal</keyword>
<proteinExistence type="inferred from homology"/>
<dbReference type="InterPro" id="IPR039417">
    <property type="entry name" value="Peptidase_C1A_papain-like"/>
</dbReference>
<dbReference type="PROSITE" id="PS00139">
    <property type="entry name" value="THIOL_PROTEASE_CYS"/>
    <property type="match status" value="1"/>
</dbReference>
<evidence type="ECO:0000259" key="8">
    <source>
        <dbReference type="SMART" id="SM00645"/>
    </source>
</evidence>
<keyword evidence="6" id="KW-1015">Disulfide bond</keyword>
<dbReference type="PRINTS" id="PR00705">
    <property type="entry name" value="PAPAIN"/>
</dbReference>
<keyword evidence="5" id="KW-0865">Zymogen</keyword>
<dbReference type="SUPFAM" id="SSF54001">
    <property type="entry name" value="Cysteine proteinases"/>
    <property type="match status" value="1"/>
</dbReference>
<keyword evidence="3" id="KW-0378">Hydrolase</keyword>
<dbReference type="InterPro" id="IPR013128">
    <property type="entry name" value="Peptidase_C1A"/>
</dbReference>
<evidence type="ECO:0000256" key="5">
    <source>
        <dbReference type="ARBA" id="ARBA00023145"/>
    </source>
</evidence>
<dbReference type="RefSeq" id="XP_065656216.1">
    <property type="nucleotide sequence ID" value="XM_065800144.1"/>
</dbReference>
<accession>A0ABM4C3S2</accession>
<keyword evidence="4" id="KW-0788">Thiol protease</keyword>
<dbReference type="Pfam" id="PF08246">
    <property type="entry name" value="Inhibitor_I29"/>
    <property type="match status" value="1"/>
</dbReference>
<keyword evidence="10" id="KW-1185">Reference proteome</keyword>
<feature type="domain" description="Peptidase C1A papain C-terminal" evidence="8">
    <location>
        <begin position="109"/>
        <end position="324"/>
    </location>
</feature>
<organism evidence="10 11">
    <name type="scientific">Hydra vulgaris</name>
    <name type="common">Hydra</name>
    <name type="synonym">Hydra attenuata</name>
    <dbReference type="NCBI Taxonomy" id="6087"/>
    <lineage>
        <taxon>Eukaryota</taxon>
        <taxon>Metazoa</taxon>
        <taxon>Cnidaria</taxon>
        <taxon>Hydrozoa</taxon>
        <taxon>Hydroidolina</taxon>
        <taxon>Anthoathecata</taxon>
        <taxon>Aplanulata</taxon>
        <taxon>Hydridae</taxon>
        <taxon>Hydra</taxon>
    </lineage>
</organism>
<dbReference type="InterPro" id="IPR038765">
    <property type="entry name" value="Papain-like_cys_pep_sf"/>
</dbReference>
<feature type="domain" description="Cathepsin propeptide inhibitor" evidence="9">
    <location>
        <begin position="27"/>
        <end position="83"/>
    </location>
</feature>
<feature type="chain" id="PRO_5047158794" evidence="7">
    <location>
        <begin position="16"/>
        <end position="325"/>
    </location>
</feature>
<keyword evidence="2" id="KW-0645">Protease</keyword>
<feature type="signal peptide" evidence="7">
    <location>
        <begin position="1"/>
        <end position="15"/>
    </location>
</feature>
<dbReference type="Pfam" id="PF00112">
    <property type="entry name" value="Peptidase_C1"/>
    <property type="match status" value="1"/>
</dbReference>
<evidence type="ECO:0000256" key="4">
    <source>
        <dbReference type="ARBA" id="ARBA00022807"/>
    </source>
</evidence>
<dbReference type="SMART" id="SM00848">
    <property type="entry name" value="Inhibitor_I29"/>
    <property type="match status" value="1"/>
</dbReference>
<protein>
    <submittedName>
        <fullName evidence="11">Procathepsin L-like</fullName>
    </submittedName>
</protein>
<evidence type="ECO:0000256" key="3">
    <source>
        <dbReference type="ARBA" id="ARBA00022801"/>
    </source>
</evidence>
<evidence type="ECO:0000313" key="10">
    <source>
        <dbReference type="Proteomes" id="UP001652625"/>
    </source>
</evidence>
<dbReference type="SMART" id="SM00645">
    <property type="entry name" value="Pept_C1"/>
    <property type="match status" value="1"/>
</dbReference>
<dbReference type="PROSITE" id="PS00640">
    <property type="entry name" value="THIOL_PROTEASE_ASN"/>
    <property type="match status" value="1"/>
</dbReference>
<dbReference type="InterPro" id="IPR000169">
    <property type="entry name" value="Pept_cys_AS"/>
</dbReference>
<sequence>MKALIFVSLVTLCFGYIIDKPIRESSWYVWKMAHNKAYSHESEENVRYAIWKDNMNRITEYNSKSKNVILRMNHFGDMTNTEFRAIMNGLLLHKHQNGSTFLVPSHTSAPDAVDWRSEGYVTPVKNQGQCGSCWAFSSTGALEGQHFKKTGRLVSLSEQNLVDCSSDYGNNGCNGGLMDNAFSYIKANGGIDTETGYPYEGQDGACRFSKASVGADDTGFVDIPEGDEDALKQAVATVGPVSVAIDASHVSFQFYHSGVYDEPQCSPSALDHGVLVVGYGTDNGKDYWLVKNSWGTGWGTQGYIYMSRNNQNQCGIASKASYPLV</sequence>
<dbReference type="PROSITE" id="PS00639">
    <property type="entry name" value="THIOL_PROTEASE_HIS"/>
    <property type="match status" value="1"/>
</dbReference>
<dbReference type="InterPro" id="IPR013201">
    <property type="entry name" value="Prot_inhib_I29"/>
</dbReference>
<evidence type="ECO:0000313" key="11">
    <source>
        <dbReference type="RefSeq" id="XP_065656216.1"/>
    </source>
</evidence>
<evidence type="ECO:0000259" key="9">
    <source>
        <dbReference type="SMART" id="SM00848"/>
    </source>
</evidence>
<dbReference type="InterPro" id="IPR025660">
    <property type="entry name" value="Pept_his_AS"/>
</dbReference>
<comment type="similarity">
    <text evidence="1">Belongs to the peptidase C1 family.</text>
</comment>
<evidence type="ECO:0000256" key="1">
    <source>
        <dbReference type="ARBA" id="ARBA00008455"/>
    </source>
</evidence>
<reference evidence="11" key="1">
    <citation type="submission" date="2025-08" db="UniProtKB">
        <authorList>
            <consortium name="RefSeq"/>
        </authorList>
    </citation>
    <scope>IDENTIFICATION</scope>
</reference>
<dbReference type="InterPro" id="IPR025661">
    <property type="entry name" value="Pept_asp_AS"/>
</dbReference>
<dbReference type="PANTHER" id="PTHR12411">
    <property type="entry name" value="CYSTEINE PROTEASE FAMILY C1-RELATED"/>
    <property type="match status" value="1"/>
</dbReference>
<name>A0ABM4C3S2_HYDVU</name>
<dbReference type="Gene3D" id="3.90.70.10">
    <property type="entry name" value="Cysteine proteinases"/>
    <property type="match status" value="1"/>
</dbReference>